<evidence type="ECO:0000313" key="4">
    <source>
        <dbReference type="Proteomes" id="UP000620124"/>
    </source>
</evidence>
<feature type="region of interest" description="Disordered" evidence="1">
    <location>
        <begin position="113"/>
        <end position="151"/>
    </location>
</feature>
<evidence type="ECO:0000256" key="1">
    <source>
        <dbReference type="SAM" id="MobiDB-lite"/>
    </source>
</evidence>
<keyword evidence="2" id="KW-0732">Signal</keyword>
<feature type="compositionally biased region" description="Polar residues" evidence="1">
    <location>
        <begin position="140"/>
        <end position="151"/>
    </location>
</feature>
<dbReference type="Proteomes" id="UP000620124">
    <property type="component" value="Unassembled WGS sequence"/>
</dbReference>
<protein>
    <submittedName>
        <fullName evidence="3">Uncharacterized protein</fullName>
    </submittedName>
</protein>
<dbReference type="AlphaFoldDB" id="A0A8H6XJD1"/>
<gene>
    <name evidence="3" type="ORF">MVEN_01886800</name>
</gene>
<accession>A0A8H6XJD1</accession>
<feature type="compositionally biased region" description="Low complexity" evidence="1">
    <location>
        <begin position="113"/>
        <end position="139"/>
    </location>
</feature>
<feature type="signal peptide" evidence="2">
    <location>
        <begin position="1"/>
        <end position="21"/>
    </location>
</feature>
<reference evidence="3" key="1">
    <citation type="submission" date="2020-05" db="EMBL/GenBank/DDBJ databases">
        <title>Mycena genomes resolve the evolution of fungal bioluminescence.</title>
        <authorList>
            <person name="Tsai I.J."/>
        </authorList>
    </citation>
    <scope>NUCLEOTIDE SEQUENCE</scope>
    <source>
        <strain evidence="3">CCC161011</strain>
    </source>
</reference>
<comment type="caution">
    <text evidence="3">The sequence shown here is derived from an EMBL/GenBank/DDBJ whole genome shotgun (WGS) entry which is preliminary data.</text>
</comment>
<dbReference type="EMBL" id="JACAZI010000018">
    <property type="protein sequence ID" value="KAF7341494.1"/>
    <property type="molecule type" value="Genomic_DNA"/>
</dbReference>
<dbReference type="OrthoDB" id="2972677at2759"/>
<evidence type="ECO:0000313" key="3">
    <source>
        <dbReference type="EMBL" id="KAF7341494.1"/>
    </source>
</evidence>
<name>A0A8H6XJD1_9AGAR</name>
<feature type="chain" id="PRO_5034065704" evidence="2">
    <location>
        <begin position="22"/>
        <end position="172"/>
    </location>
</feature>
<keyword evidence="4" id="KW-1185">Reference proteome</keyword>
<sequence>MLPWFALFAISLLLPIPQASTKTLIPRDSCDQVCTPIADVDPSNPNSHICTDSVILQVAQCNDCEGQLSLDGSGTDNYDELQGEVDSFVSSCNIAGFKVKNITVKGSFTGSTNSSASASGSQSAGNATVTNTAAGSGSSQSTKPNGSSSSNGKLGTSMLLALILGALGSAVL</sequence>
<evidence type="ECO:0000256" key="2">
    <source>
        <dbReference type="SAM" id="SignalP"/>
    </source>
</evidence>
<proteinExistence type="predicted"/>
<organism evidence="3 4">
    <name type="scientific">Mycena venus</name>
    <dbReference type="NCBI Taxonomy" id="2733690"/>
    <lineage>
        <taxon>Eukaryota</taxon>
        <taxon>Fungi</taxon>
        <taxon>Dikarya</taxon>
        <taxon>Basidiomycota</taxon>
        <taxon>Agaricomycotina</taxon>
        <taxon>Agaricomycetes</taxon>
        <taxon>Agaricomycetidae</taxon>
        <taxon>Agaricales</taxon>
        <taxon>Marasmiineae</taxon>
        <taxon>Mycenaceae</taxon>
        <taxon>Mycena</taxon>
    </lineage>
</organism>